<dbReference type="EMBL" id="BQKI01000081">
    <property type="protein sequence ID" value="GJN28806.1"/>
    <property type="molecule type" value="Genomic_DNA"/>
</dbReference>
<proteinExistence type="predicted"/>
<feature type="domain" description="RNase H type-1" evidence="1">
    <location>
        <begin position="140"/>
        <end position="248"/>
    </location>
</feature>
<dbReference type="PANTHER" id="PTHR47074">
    <property type="entry name" value="BNAC02G40300D PROTEIN"/>
    <property type="match status" value="1"/>
</dbReference>
<dbReference type="CDD" id="cd06222">
    <property type="entry name" value="RNase_H_like"/>
    <property type="match status" value="1"/>
</dbReference>
<protein>
    <recommendedName>
        <fullName evidence="1">RNase H type-1 domain-containing protein</fullName>
    </recommendedName>
</protein>
<organism evidence="2 3">
    <name type="scientific">Eleusine coracana subsp. coracana</name>
    <dbReference type="NCBI Taxonomy" id="191504"/>
    <lineage>
        <taxon>Eukaryota</taxon>
        <taxon>Viridiplantae</taxon>
        <taxon>Streptophyta</taxon>
        <taxon>Embryophyta</taxon>
        <taxon>Tracheophyta</taxon>
        <taxon>Spermatophyta</taxon>
        <taxon>Magnoliopsida</taxon>
        <taxon>Liliopsida</taxon>
        <taxon>Poales</taxon>
        <taxon>Poaceae</taxon>
        <taxon>PACMAD clade</taxon>
        <taxon>Chloridoideae</taxon>
        <taxon>Cynodonteae</taxon>
        <taxon>Eleusininae</taxon>
        <taxon>Eleusine</taxon>
    </lineage>
</organism>
<dbReference type="PANTHER" id="PTHR47074:SF70">
    <property type="entry name" value="OS07G0513450 PROTEIN"/>
    <property type="match status" value="1"/>
</dbReference>
<dbReference type="Gene3D" id="3.30.420.10">
    <property type="entry name" value="Ribonuclease H-like superfamily/Ribonuclease H"/>
    <property type="match status" value="1"/>
</dbReference>
<dbReference type="AlphaFoldDB" id="A0AAV5F1S5"/>
<dbReference type="Proteomes" id="UP001054889">
    <property type="component" value="Unassembled WGS sequence"/>
</dbReference>
<dbReference type="InterPro" id="IPR036397">
    <property type="entry name" value="RNaseH_sf"/>
</dbReference>
<accession>A0AAV5F1S5</accession>
<dbReference type="InterPro" id="IPR052929">
    <property type="entry name" value="RNase_H-like_EbsB-rel"/>
</dbReference>
<dbReference type="GO" id="GO:0004523">
    <property type="term" value="F:RNA-DNA hybrid ribonuclease activity"/>
    <property type="evidence" value="ECO:0007669"/>
    <property type="project" value="InterPro"/>
</dbReference>
<name>A0AAV5F1S5_ELECO</name>
<evidence type="ECO:0000313" key="3">
    <source>
        <dbReference type="Proteomes" id="UP001054889"/>
    </source>
</evidence>
<dbReference type="SUPFAM" id="SSF53098">
    <property type="entry name" value="Ribonuclease H-like"/>
    <property type="match status" value="1"/>
</dbReference>
<dbReference type="Pfam" id="PF13456">
    <property type="entry name" value="RVT_3"/>
    <property type="match status" value="1"/>
</dbReference>
<keyword evidence="3" id="KW-1185">Reference proteome</keyword>
<sequence>MSIRRRGMDPDTRCPVCLRLDEDGGHCFLKCKYVKKCWQGMQLEQTRLHLVSLASAKDIVHFILKQEKEMKITILCLLWTWWDTRNKVNAGEPMRSVEEVIHRCRSLIIDCLMLQDKKVQKGANKKENWSPPLSELLKINTDAAFLKEAKTGSWGFVVRNHTGEAVMAGAGPMEGVHNLLCAETEACLTALYAAMANGINSMQLETDYSLLVNGLQTNELDMAPAGSLLREARDTIYSHFVNVEIMFTP</sequence>
<comment type="caution">
    <text evidence="2">The sequence shown here is derived from an EMBL/GenBank/DDBJ whole genome shotgun (WGS) entry which is preliminary data.</text>
</comment>
<dbReference type="InterPro" id="IPR002156">
    <property type="entry name" value="RNaseH_domain"/>
</dbReference>
<dbReference type="InterPro" id="IPR044730">
    <property type="entry name" value="RNase_H-like_dom_plant"/>
</dbReference>
<reference evidence="2" key="1">
    <citation type="journal article" date="2018" name="DNA Res.">
        <title>Multiple hybrid de novo genome assembly of finger millet, an orphan allotetraploid crop.</title>
        <authorList>
            <person name="Hatakeyama M."/>
            <person name="Aluri S."/>
            <person name="Balachadran M.T."/>
            <person name="Sivarajan S.R."/>
            <person name="Patrignani A."/>
            <person name="Gruter S."/>
            <person name="Poveda L."/>
            <person name="Shimizu-Inatsugi R."/>
            <person name="Baeten J."/>
            <person name="Francoijs K.J."/>
            <person name="Nataraja K.N."/>
            <person name="Reddy Y.A.N."/>
            <person name="Phadnis S."/>
            <person name="Ravikumar R.L."/>
            <person name="Schlapbach R."/>
            <person name="Sreeman S.M."/>
            <person name="Shimizu K.K."/>
        </authorList>
    </citation>
    <scope>NUCLEOTIDE SEQUENCE</scope>
</reference>
<evidence type="ECO:0000259" key="1">
    <source>
        <dbReference type="Pfam" id="PF13456"/>
    </source>
</evidence>
<gene>
    <name evidence="2" type="primary">gb16973</name>
    <name evidence="2" type="ORF">PR202_gb16973</name>
</gene>
<evidence type="ECO:0000313" key="2">
    <source>
        <dbReference type="EMBL" id="GJN28806.1"/>
    </source>
</evidence>
<dbReference type="GO" id="GO:0003676">
    <property type="term" value="F:nucleic acid binding"/>
    <property type="evidence" value="ECO:0007669"/>
    <property type="project" value="InterPro"/>
</dbReference>
<reference evidence="2" key="2">
    <citation type="submission" date="2021-12" db="EMBL/GenBank/DDBJ databases">
        <title>Resequencing data analysis of finger millet.</title>
        <authorList>
            <person name="Hatakeyama M."/>
            <person name="Aluri S."/>
            <person name="Balachadran M.T."/>
            <person name="Sivarajan S.R."/>
            <person name="Poveda L."/>
            <person name="Shimizu-Inatsugi R."/>
            <person name="Schlapbach R."/>
            <person name="Sreeman S.M."/>
            <person name="Shimizu K.K."/>
        </authorList>
    </citation>
    <scope>NUCLEOTIDE SEQUENCE</scope>
</reference>
<dbReference type="InterPro" id="IPR012337">
    <property type="entry name" value="RNaseH-like_sf"/>
</dbReference>